<organism evidence="2 3">
    <name type="scientific">Parendozoicomonas haliclonae</name>
    <dbReference type="NCBI Taxonomy" id="1960125"/>
    <lineage>
        <taxon>Bacteria</taxon>
        <taxon>Pseudomonadati</taxon>
        <taxon>Pseudomonadota</taxon>
        <taxon>Gammaproteobacteria</taxon>
        <taxon>Oceanospirillales</taxon>
        <taxon>Endozoicomonadaceae</taxon>
        <taxon>Parendozoicomonas</taxon>
    </lineage>
</organism>
<dbReference type="RefSeq" id="WP_087110572.1">
    <property type="nucleotide sequence ID" value="NZ_CBCSCN010000003.1"/>
</dbReference>
<dbReference type="GO" id="GO:0005524">
    <property type="term" value="F:ATP binding"/>
    <property type="evidence" value="ECO:0007669"/>
    <property type="project" value="InterPro"/>
</dbReference>
<sequence>MVEVLVGSLLTVFGVTTAIEVKPKEQGTVYYEQQAGMTVTEQAHVDPLSNLKFKNIVRQAYDYSCGAAALTTLLDYYLGRNLTERQVMEGLLKFGEAEKIVSRRAFSLLDMKRFVRAIGHRSGGYRASINDLIDLDHPAIVPIEYAGFKHFVVVRDVYQGHVYVADPAVGNISFTIERFKEVWDQNVLFIVFPNGHAPLPNLELRPEDMRVVEDATLTYLAFNEMPQFTQPEQRRADAAAAAVRAIITDETGKTSESTGGWPYKRQ</sequence>
<proteinExistence type="predicted"/>
<dbReference type="PROSITE" id="PS50990">
    <property type="entry name" value="PEPTIDASE_C39"/>
    <property type="match status" value="1"/>
</dbReference>
<dbReference type="CDD" id="cd02423">
    <property type="entry name" value="Peptidase_C39G"/>
    <property type="match status" value="1"/>
</dbReference>
<evidence type="ECO:0000259" key="1">
    <source>
        <dbReference type="PROSITE" id="PS50990"/>
    </source>
</evidence>
<keyword evidence="3" id="KW-1185">Reference proteome</keyword>
<dbReference type="EMBL" id="FWPT01000005">
    <property type="protein sequence ID" value="SMA48012.1"/>
    <property type="molecule type" value="Genomic_DNA"/>
</dbReference>
<accession>A0A1X7AL64</accession>
<protein>
    <submittedName>
        <fullName evidence="2">Peptidase C39 family protein</fullName>
    </submittedName>
</protein>
<reference evidence="2 3" key="1">
    <citation type="submission" date="2017-03" db="EMBL/GenBank/DDBJ databases">
        <authorList>
            <person name="Afonso C.L."/>
            <person name="Miller P.J."/>
            <person name="Scott M.A."/>
            <person name="Spackman E."/>
            <person name="Goraichik I."/>
            <person name="Dimitrov K.M."/>
            <person name="Suarez D.L."/>
            <person name="Swayne D.E."/>
        </authorList>
    </citation>
    <scope>NUCLEOTIDE SEQUENCE [LARGE SCALE GENOMIC DNA]</scope>
    <source>
        <strain evidence="2">SB41UT1</strain>
    </source>
</reference>
<evidence type="ECO:0000313" key="2">
    <source>
        <dbReference type="EMBL" id="SMA48012.1"/>
    </source>
</evidence>
<dbReference type="GO" id="GO:0016020">
    <property type="term" value="C:membrane"/>
    <property type="evidence" value="ECO:0007669"/>
    <property type="project" value="InterPro"/>
</dbReference>
<evidence type="ECO:0000313" key="3">
    <source>
        <dbReference type="Proteomes" id="UP000196573"/>
    </source>
</evidence>
<feature type="domain" description="Peptidase C39" evidence="1">
    <location>
        <begin position="59"/>
        <end position="190"/>
    </location>
</feature>
<dbReference type="GO" id="GO:0006508">
    <property type="term" value="P:proteolysis"/>
    <property type="evidence" value="ECO:0007669"/>
    <property type="project" value="InterPro"/>
</dbReference>
<dbReference type="Gene3D" id="3.90.70.10">
    <property type="entry name" value="Cysteine proteinases"/>
    <property type="match status" value="1"/>
</dbReference>
<dbReference type="OrthoDB" id="13401at2"/>
<gene>
    <name evidence="2" type="ORF">EHSB41UT_02634</name>
</gene>
<dbReference type="Pfam" id="PF03412">
    <property type="entry name" value="Peptidase_C39"/>
    <property type="match status" value="1"/>
</dbReference>
<dbReference type="GO" id="GO:0008233">
    <property type="term" value="F:peptidase activity"/>
    <property type="evidence" value="ECO:0007669"/>
    <property type="project" value="InterPro"/>
</dbReference>
<name>A0A1X7AL64_9GAMM</name>
<dbReference type="Proteomes" id="UP000196573">
    <property type="component" value="Unassembled WGS sequence"/>
</dbReference>
<dbReference type="InterPro" id="IPR005074">
    <property type="entry name" value="Peptidase_C39"/>
</dbReference>
<dbReference type="AlphaFoldDB" id="A0A1X7AL64"/>